<accession>A0A1L0FGX6</accession>
<dbReference type="VEuPathDB" id="FungiDB:HGUI_01038"/>
<reference evidence="2" key="1">
    <citation type="submission" date="2016-11" db="EMBL/GenBank/DDBJ databases">
        <authorList>
            <person name="Guldener U."/>
        </authorList>
    </citation>
    <scope>NUCLEOTIDE SEQUENCE [LARGE SCALE GENOMIC DNA]</scope>
</reference>
<protein>
    <submittedName>
        <fullName evidence="1">Uncharacterized protein</fullName>
    </submittedName>
</protein>
<dbReference type="OrthoDB" id="3971684at2759"/>
<dbReference type="Proteomes" id="UP000183365">
    <property type="component" value="Unassembled WGS sequence"/>
</dbReference>
<evidence type="ECO:0000313" key="2">
    <source>
        <dbReference type="Proteomes" id="UP000183365"/>
    </source>
</evidence>
<organism evidence="1 2">
    <name type="scientific">Hanseniaspora guilliermondii</name>
    <dbReference type="NCBI Taxonomy" id="56406"/>
    <lineage>
        <taxon>Eukaryota</taxon>
        <taxon>Fungi</taxon>
        <taxon>Dikarya</taxon>
        <taxon>Ascomycota</taxon>
        <taxon>Saccharomycotina</taxon>
        <taxon>Saccharomycetes</taxon>
        <taxon>Saccharomycodales</taxon>
        <taxon>Saccharomycodaceae</taxon>
        <taxon>Hanseniaspora</taxon>
    </lineage>
</organism>
<dbReference type="AlphaFoldDB" id="A0A1L0FGX6"/>
<proteinExistence type="predicted"/>
<keyword evidence="2" id="KW-1185">Reference proteome</keyword>
<gene>
    <name evidence="1" type="ORF">HGUI_01038</name>
</gene>
<name>A0A1L0FGX6_9ASCO</name>
<dbReference type="EMBL" id="FQNF01000013">
    <property type="protein sequence ID" value="SGZ38838.1"/>
    <property type="molecule type" value="Genomic_DNA"/>
</dbReference>
<dbReference type="InterPro" id="IPR013083">
    <property type="entry name" value="Znf_RING/FYVE/PHD"/>
</dbReference>
<sequence length="412" mass="48264">MTILYADLLEETKKQKAKHSRDVDNLIQSLDKSSNLTHSLLLNGTKYVNTKESIEELNNQFEKTENFFNIYKNNAYSKLQIPKPSLLNYANFDDTDYTIYDDVAKNVVDEYDYKMGIKERDLSENEFDINIMITQFIEKGDCSMIIKFLQTRMYIVLELNKDDVNILIWTYELYSIILQLVNVDVHDIIPSKYIKMLMDLYNEIDIRIEERINLIKLNIKFFVKALRIVDNDERELLLNKILHNDILSTDIQMLIDFVENFYYTLKPNESKKSSAQTFIEGALYYIDGYGQEFIPGSCLIENGGFVKQVQLPQHLTEFHPFLKCSVSKTEINNIANSLRRLNCGHLFGQKAITDWFCMEYNGSLDYTLINSNQPEITCPYCQKHTKLSDIKPATFVHLNLFVLENLYDYLKI</sequence>
<dbReference type="SUPFAM" id="SSF57850">
    <property type="entry name" value="RING/U-box"/>
    <property type="match status" value="1"/>
</dbReference>
<evidence type="ECO:0000313" key="1">
    <source>
        <dbReference type="EMBL" id="SGZ38838.1"/>
    </source>
</evidence>
<dbReference type="Gene3D" id="3.30.40.10">
    <property type="entry name" value="Zinc/RING finger domain, C3HC4 (zinc finger)"/>
    <property type="match status" value="1"/>
</dbReference>